<feature type="transmembrane region" description="Helical" evidence="1">
    <location>
        <begin position="123"/>
        <end position="144"/>
    </location>
</feature>
<evidence type="ECO:0000256" key="1">
    <source>
        <dbReference type="SAM" id="Phobius"/>
    </source>
</evidence>
<feature type="transmembrane region" description="Helical" evidence="1">
    <location>
        <begin position="156"/>
        <end position="174"/>
    </location>
</feature>
<proteinExistence type="predicted"/>
<dbReference type="OrthoDB" id="9784298at2"/>
<dbReference type="AlphaFoldDB" id="A0A410PW73"/>
<keyword evidence="1" id="KW-0472">Membrane</keyword>
<dbReference type="PANTHER" id="PTHR36434:SF1">
    <property type="entry name" value="MEMBRANE PROTEASE YUGP-RELATED"/>
    <property type="match status" value="1"/>
</dbReference>
<keyword evidence="1" id="KW-0812">Transmembrane</keyword>
<gene>
    <name evidence="2" type="ORF">EQM06_08020</name>
</gene>
<dbReference type="PANTHER" id="PTHR36434">
    <property type="entry name" value="MEMBRANE PROTEASE YUGP-RELATED"/>
    <property type="match status" value="1"/>
</dbReference>
<feature type="transmembrane region" description="Helical" evidence="1">
    <location>
        <begin position="6"/>
        <end position="23"/>
    </location>
</feature>
<dbReference type="KEGG" id="amij:EQM06_08020"/>
<dbReference type="EMBL" id="CP035281">
    <property type="protein sequence ID" value="QAT43192.1"/>
    <property type="molecule type" value="Genomic_DNA"/>
</dbReference>
<keyword evidence="3" id="KW-1185">Reference proteome</keyword>
<accession>A0A410PW73</accession>
<dbReference type="InterPro" id="IPR007395">
    <property type="entry name" value="Zn_peptidase_2"/>
</dbReference>
<evidence type="ECO:0000313" key="3">
    <source>
        <dbReference type="Proteomes" id="UP000287601"/>
    </source>
</evidence>
<sequence>MWYFDPTVMLLIPAMIFAFYAQGRVRSAYRKYASVRNRRGITGAQAARMILDNNGLRDVRIEMVNGTLSDHYDPRTRVMRLSPRVYNEPSIASVSIAAHESGHAIQHAELYVPLKLRNGIVPIANVASMLSWPLMIIGILVANAGNYAKGNLIMDIGILFFASVVLFHAVTLPVEFNASSRAVKQLEHLGIVYEEERSGARRVLSAAAMTYVAALATAVANLLRLLVLRERNQ</sequence>
<keyword evidence="1" id="KW-1133">Transmembrane helix</keyword>
<reference evidence="2 3" key="1">
    <citation type="submission" date="2019-01" db="EMBL/GenBank/DDBJ databases">
        <title>Draft genomes of a novel of Aminipila strains.</title>
        <authorList>
            <person name="Ma S."/>
        </authorList>
    </citation>
    <scope>NUCLEOTIDE SEQUENCE [LARGE SCALE GENOMIC DNA]</scope>
    <source>
        <strain evidence="3">JN-39</strain>
    </source>
</reference>
<evidence type="ECO:0000313" key="2">
    <source>
        <dbReference type="EMBL" id="QAT43192.1"/>
    </source>
</evidence>
<dbReference type="RefSeq" id="WP_128745838.1">
    <property type="nucleotide sequence ID" value="NZ_CP035281.1"/>
</dbReference>
<dbReference type="Pfam" id="PF04298">
    <property type="entry name" value="Zn_peptidase_2"/>
    <property type="match status" value="1"/>
</dbReference>
<organism evidence="2 3">
    <name type="scientific">Aminipila luticellarii</name>
    <dbReference type="NCBI Taxonomy" id="2507160"/>
    <lineage>
        <taxon>Bacteria</taxon>
        <taxon>Bacillati</taxon>
        <taxon>Bacillota</taxon>
        <taxon>Clostridia</taxon>
        <taxon>Peptostreptococcales</taxon>
        <taxon>Anaerovoracaceae</taxon>
        <taxon>Aminipila</taxon>
    </lineage>
</organism>
<protein>
    <submittedName>
        <fullName evidence="2">Zinc metallopeptidase</fullName>
    </submittedName>
</protein>
<feature type="transmembrane region" description="Helical" evidence="1">
    <location>
        <begin position="203"/>
        <end position="227"/>
    </location>
</feature>
<name>A0A410PW73_9FIRM</name>
<dbReference type="Proteomes" id="UP000287601">
    <property type="component" value="Chromosome"/>
</dbReference>